<keyword evidence="1" id="KW-0812">Transmembrane</keyword>
<protein>
    <submittedName>
        <fullName evidence="2">Uncharacterized protein</fullName>
    </submittedName>
</protein>
<dbReference type="EMBL" id="JBBNAE010000003">
    <property type="protein sequence ID" value="KAK9137838.1"/>
    <property type="molecule type" value="Genomic_DNA"/>
</dbReference>
<name>A0AAP0JR30_9MAGN</name>
<evidence type="ECO:0000313" key="3">
    <source>
        <dbReference type="Proteomes" id="UP001417504"/>
    </source>
</evidence>
<keyword evidence="3" id="KW-1185">Reference proteome</keyword>
<comment type="caution">
    <text evidence="2">The sequence shown here is derived from an EMBL/GenBank/DDBJ whole genome shotgun (WGS) entry which is preliminary data.</text>
</comment>
<keyword evidence="1" id="KW-0472">Membrane</keyword>
<accession>A0AAP0JR30</accession>
<reference evidence="2 3" key="1">
    <citation type="submission" date="2024-01" db="EMBL/GenBank/DDBJ databases">
        <title>Genome assemblies of Stephania.</title>
        <authorList>
            <person name="Yang L."/>
        </authorList>
    </citation>
    <scope>NUCLEOTIDE SEQUENCE [LARGE SCALE GENOMIC DNA]</scope>
    <source>
        <strain evidence="2">QJT</strain>
        <tissue evidence="2">Leaf</tissue>
    </source>
</reference>
<feature type="transmembrane region" description="Helical" evidence="1">
    <location>
        <begin position="21"/>
        <end position="38"/>
    </location>
</feature>
<organism evidence="2 3">
    <name type="scientific">Stephania japonica</name>
    <dbReference type="NCBI Taxonomy" id="461633"/>
    <lineage>
        <taxon>Eukaryota</taxon>
        <taxon>Viridiplantae</taxon>
        <taxon>Streptophyta</taxon>
        <taxon>Embryophyta</taxon>
        <taxon>Tracheophyta</taxon>
        <taxon>Spermatophyta</taxon>
        <taxon>Magnoliopsida</taxon>
        <taxon>Ranunculales</taxon>
        <taxon>Menispermaceae</taxon>
        <taxon>Menispermoideae</taxon>
        <taxon>Cissampelideae</taxon>
        <taxon>Stephania</taxon>
    </lineage>
</organism>
<evidence type="ECO:0000256" key="1">
    <source>
        <dbReference type="SAM" id="Phobius"/>
    </source>
</evidence>
<evidence type="ECO:0000313" key="2">
    <source>
        <dbReference type="EMBL" id="KAK9137838.1"/>
    </source>
</evidence>
<dbReference type="Proteomes" id="UP001417504">
    <property type="component" value="Unassembled WGS sequence"/>
</dbReference>
<gene>
    <name evidence="2" type="ORF">Sjap_008432</name>
</gene>
<keyword evidence="1" id="KW-1133">Transmembrane helix</keyword>
<sequence>MDERNQYMSNQWAMSRNMHRRFFFLSASITCFNNIIFLRPIEYAYKHIPEKVSFSSVLYLMELLYTRARCTVIFLTSFDYIS</sequence>
<dbReference type="AlphaFoldDB" id="A0AAP0JR30"/>
<proteinExistence type="predicted"/>